<dbReference type="Pfam" id="PF00389">
    <property type="entry name" value="2-Hacid_dh"/>
    <property type="match status" value="1"/>
</dbReference>
<dbReference type="SUPFAM" id="SSF52283">
    <property type="entry name" value="Formate/glycerate dehydrogenase catalytic domain-like"/>
    <property type="match status" value="1"/>
</dbReference>
<dbReference type="Pfam" id="PF02826">
    <property type="entry name" value="2-Hacid_dh_C"/>
    <property type="match status" value="1"/>
</dbReference>
<organism evidence="7 8">
    <name type="scientific">Romboutsia timonensis</name>
    <dbReference type="NCBI Taxonomy" id="1776391"/>
    <lineage>
        <taxon>Bacteria</taxon>
        <taxon>Bacillati</taxon>
        <taxon>Bacillota</taxon>
        <taxon>Clostridia</taxon>
        <taxon>Peptostreptococcales</taxon>
        <taxon>Peptostreptococcaceae</taxon>
        <taxon>Romboutsia</taxon>
    </lineage>
</organism>
<gene>
    <name evidence="7" type="ORF">K8V90_04360</name>
</gene>
<dbReference type="PANTHER" id="PTHR43333">
    <property type="entry name" value="2-HACID_DH_C DOMAIN-CONTAINING PROTEIN"/>
    <property type="match status" value="1"/>
</dbReference>
<dbReference type="PROSITE" id="PS00671">
    <property type="entry name" value="D_2_HYDROXYACID_DH_3"/>
    <property type="match status" value="1"/>
</dbReference>
<keyword evidence="2 4" id="KW-0560">Oxidoreductase</keyword>
<evidence type="ECO:0000256" key="4">
    <source>
        <dbReference type="RuleBase" id="RU003719"/>
    </source>
</evidence>
<dbReference type="InterPro" id="IPR006140">
    <property type="entry name" value="D-isomer_DH_NAD-bd"/>
</dbReference>
<dbReference type="InterPro" id="IPR036291">
    <property type="entry name" value="NAD(P)-bd_dom_sf"/>
</dbReference>
<dbReference type="CDD" id="cd12155">
    <property type="entry name" value="PGDH_1"/>
    <property type="match status" value="1"/>
</dbReference>
<dbReference type="GO" id="GO:0051287">
    <property type="term" value="F:NAD binding"/>
    <property type="evidence" value="ECO:0007669"/>
    <property type="project" value="InterPro"/>
</dbReference>
<dbReference type="InterPro" id="IPR029753">
    <property type="entry name" value="D-isomer_DH_CS"/>
</dbReference>
<sequence length="311" mass="36197">MKVLFTKDYGKEKFDKIKSLGYEIIYYDENIVTNNEDVDNADILVTYNPFQTLDITKMNNLKYIQIITMGIDHIPIDKILNRDILISNNKGCYSIPIGEWIVMYILEIYKNSRKFHEQQINKTWKQNFSITELRGKRVGFIGTGTLATEAAKRLQGFDVEIWGVNTTGHDKEYFGKCFESDKMDEVFKNCDVVIVTIPATKKTLGIINKDKFKIMKDGSVFINVGRGNIVNEKDLIKYINKFRGVALDVFENEPLDKNSKLWEFDNVIITPHNSWVSDKNEERTFNMIYNNLKNYIENKPLKNMIDISKGY</sequence>
<evidence type="ECO:0000259" key="5">
    <source>
        <dbReference type="Pfam" id="PF00389"/>
    </source>
</evidence>
<feature type="domain" description="D-isomer specific 2-hydroxyacid dehydrogenase catalytic" evidence="5">
    <location>
        <begin position="4"/>
        <end position="305"/>
    </location>
</feature>
<keyword evidence="3" id="KW-0520">NAD</keyword>
<evidence type="ECO:0000313" key="8">
    <source>
        <dbReference type="Proteomes" id="UP000776700"/>
    </source>
</evidence>
<dbReference type="InterPro" id="IPR006139">
    <property type="entry name" value="D-isomer_2_OHA_DH_cat_dom"/>
</dbReference>
<reference evidence="7" key="1">
    <citation type="journal article" date="2021" name="PeerJ">
        <title>Extensive microbial diversity within the chicken gut microbiome revealed by metagenomics and culture.</title>
        <authorList>
            <person name="Gilroy R."/>
            <person name="Ravi A."/>
            <person name="Getino M."/>
            <person name="Pursley I."/>
            <person name="Horton D.L."/>
            <person name="Alikhan N.F."/>
            <person name="Baker D."/>
            <person name="Gharbi K."/>
            <person name="Hall N."/>
            <person name="Watson M."/>
            <person name="Adriaenssens E.M."/>
            <person name="Foster-Nyarko E."/>
            <person name="Jarju S."/>
            <person name="Secka A."/>
            <person name="Antonio M."/>
            <person name="Oren A."/>
            <person name="Chaudhuri R.R."/>
            <person name="La Ragione R."/>
            <person name="Hildebrand F."/>
            <person name="Pallen M.J."/>
        </authorList>
    </citation>
    <scope>NUCLEOTIDE SEQUENCE</scope>
    <source>
        <strain evidence="7">1277</strain>
    </source>
</reference>
<comment type="similarity">
    <text evidence="1 4">Belongs to the D-isomer specific 2-hydroxyacid dehydrogenase family.</text>
</comment>
<dbReference type="Gene3D" id="3.40.50.720">
    <property type="entry name" value="NAD(P)-binding Rossmann-like Domain"/>
    <property type="match status" value="2"/>
</dbReference>
<protein>
    <submittedName>
        <fullName evidence="7">Phosphoglycerate dehydrogenase</fullName>
    </submittedName>
</protein>
<evidence type="ECO:0000259" key="6">
    <source>
        <dbReference type="Pfam" id="PF02826"/>
    </source>
</evidence>
<feature type="domain" description="D-isomer specific 2-hydroxyacid dehydrogenase NAD-binding" evidence="6">
    <location>
        <begin position="102"/>
        <end position="273"/>
    </location>
</feature>
<evidence type="ECO:0000256" key="1">
    <source>
        <dbReference type="ARBA" id="ARBA00005854"/>
    </source>
</evidence>
<dbReference type="SUPFAM" id="SSF51735">
    <property type="entry name" value="NAD(P)-binding Rossmann-fold domains"/>
    <property type="match status" value="1"/>
</dbReference>
<dbReference type="GO" id="GO:0016616">
    <property type="term" value="F:oxidoreductase activity, acting on the CH-OH group of donors, NAD or NADP as acceptor"/>
    <property type="evidence" value="ECO:0007669"/>
    <property type="project" value="InterPro"/>
</dbReference>
<dbReference type="EMBL" id="DYUB01000143">
    <property type="protein sequence ID" value="HJG96319.1"/>
    <property type="molecule type" value="Genomic_DNA"/>
</dbReference>
<evidence type="ECO:0000256" key="2">
    <source>
        <dbReference type="ARBA" id="ARBA00023002"/>
    </source>
</evidence>
<accession>A0A921N0Y0</accession>
<reference evidence="7" key="2">
    <citation type="submission" date="2021-09" db="EMBL/GenBank/DDBJ databases">
        <authorList>
            <person name="Gilroy R."/>
        </authorList>
    </citation>
    <scope>NUCLEOTIDE SEQUENCE</scope>
    <source>
        <strain evidence="7">1277</strain>
    </source>
</reference>
<proteinExistence type="inferred from homology"/>
<comment type="caution">
    <text evidence="7">The sequence shown here is derived from an EMBL/GenBank/DDBJ whole genome shotgun (WGS) entry which is preliminary data.</text>
</comment>
<evidence type="ECO:0000256" key="3">
    <source>
        <dbReference type="ARBA" id="ARBA00023027"/>
    </source>
</evidence>
<dbReference type="PANTHER" id="PTHR43333:SF1">
    <property type="entry name" value="D-ISOMER SPECIFIC 2-HYDROXYACID DEHYDROGENASE NAD-BINDING DOMAIN-CONTAINING PROTEIN"/>
    <property type="match status" value="1"/>
</dbReference>
<evidence type="ECO:0000313" key="7">
    <source>
        <dbReference type="EMBL" id="HJG96319.1"/>
    </source>
</evidence>
<name>A0A921N0Y0_9FIRM</name>
<dbReference type="AlphaFoldDB" id="A0A921N0Y0"/>
<dbReference type="Proteomes" id="UP000776700">
    <property type="component" value="Unassembled WGS sequence"/>
</dbReference>